<gene>
    <name evidence="3" type="ORF">RDB_LOCUS99790</name>
</gene>
<dbReference type="InterPro" id="IPR048661">
    <property type="entry name" value="CPL1-like"/>
</dbReference>
<proteinExistence type="predicted"/>
<evidence type="ECO:0000256" key="1">
    <source>
        <dbReference type="SAM" id="SignalP"/>
    </source>
</evidence>
<evidence type="ECO:0000313" key="4">
    <source>
        <dbReference type="Proteomes" id="UP000663846"/>
    </source>
</evidence>
<dbReference type="InterPro" id="IPR038955">
    <property type="entry name" value="PriA/CPL1_fungi"/>
</dbReference>
<protein>
    <recommendedName>
        <fullName evidence="2">Protein CPL1-like domain-containing protein</fullName>
    </recommendedName>
</protein>
<evidence type="ECO:0000313" key="3">
    <source>
        <dbReference type="EMBL" id="CAE6427560.1"/>
    </source>
</evidence>
<feature type="domain" description="Protein CPL1-like" evidence="2">
    <location>
        <begin position="246"/>
        <end position="304"/>
    </location>
</feature>
<name>A0A8H2XHK3_9AGAM</name>
<dbReference type="Proteomes" id="UP000663846">
    <property type="component" value="Unassembled WGS sequence"/>
</dbReference>
<dbReference type="PANTHER" id="PTHR35192:SF2">
    <property type="entry name" value="APPLE DOMAIN-CONTAINING PROTEIN"/>
    <property type="match status" value="1"/>
</dbReference>
<dbReference type="PANTHER" id="PTHR35192">
    <property type="entry name" value="PROTEIN, PUTATIVE-RELATED"/>
    <property type="match status" value="1"/>
</dbReference>
<dbReference type="Pfam" id="PF21671">
    <property type="entry name" value="CPL1-like"/>
    <property type="match status" value="1"/>
</dbReference>
<dbReference type="EMBL" id="CAJMWS010000325">
    <property type="protein sequence ID" value="CAE6427560.1"/>
    <property type="molecule type" value="Genomic_DNA"/>
</dbReference>
<evidence type="ECO:0000259" key="2">
    <source>
        <dbReference type="Pfam" id="PF21671"/>
    </source>
</evidence>
<sequence>MFIAPATAFSVLGALAAFGVAEATYSNSNSGSYSGSGSSTSKSCQSGYFWYDRLSCCAKNGGETNTPPSGSSCPDNFYWHSDEKCCVPKSSDTSQQIPSTCPSGSTWSSVSWCCKSDSTPSSTSCGSGFWWSPLNICLSIGVGTDSPPSGYSCPSNWSWLSSKSCCKPNKPDTPTTTPSCGNNWNWHPGKQCCVPGENTPTPSNTPGSYSYGRKRHTPMHKRTSFCPTNYESCPILDASGRSTESECIDTRTQLTSCGGCVSIGKGQNCSAIAHAKITTCQASRCVVEKCKPGYEVSTSGDSCVSQAHHAAL</sequence>
<keyword evidence="1" id="KW-0732">Signal</keyword>
<comment type="caution">
    <text evidence="3">The sequence shown here is derived from an EMBL/GenBank/DDBJ whole genome shotgun (WGS) entry which is preliminary data.</text>
</comment>
<feature type="chain" id="PRO_5034802669" description="Protein CPL1-like domain-containing protein" evidence="1">
    <location>
        <begin position="24"/>
        <end position="312"/>
    </location>
</feature>
<feature type="signal peptide" evidence="1">
    <location>
        <begin position="1"/>
        <end position="23"/>
    </location>
</feature>
<reference evidence="3" key="1">
    <citation type="submission" date="2021-01" db="EMBL/GenBank/DDBJ databases">
        <authorList>
            <person name="Kaushik A."/>
        </authorList>
    </citation>
    <scope>NUCLEOTIDE SEQUENCE</scope>
    <source>
        <strain evidence="3">AG1-1C</strain>
    </source>
</reference>
<accession>A0A8H2XHK3</accession>
<organism evidence="3 4">
    <name type="scientific">Rhizoctonia solani</name>
    <dbReference type="NCBI Taxonomy" id="456999"/>
    <lineage>
        <taxon>Eukaryota</taxon>
        <taxon>Fungi</taxon>
        <taxon>Dikarya</taxon>
        <taxon>Basidiomycota</taxon>
        <taxon>Agaricomycotina</taxon>
        <taxon>Agaricomycetes</taxon>
        <taxon>Cantharellales</taxon>
        <taxon>Ceratobasidiaceae</taxon>
        <taxon>Rhizoctonia</taxon>
    </lineage>
</organism>
<dbReference type="AlphaFoldDB" id="A0A8H2XHK3"/>